<organism evidence="3 4">
    <name type="scientific">Colletotrichum gloeosporioides (strain Cg-14)</name>
    <name type="common">Anthracnose fungus</name>
    <name type="synonym">Glomerella cingulata</name>
    <dbReference type="NCBI Taxonomy" id="1237896"/>
    <lineage>
        <taxon>Eukaryota</taxon>
        <taxon>Fungi</taxon>
        <taxon>Dikarya</taxon>
        <taxon>Ascomycota</taxon>
        <taxon>Pezizomycotina</taxon>
        <taxon>Sordariomycetes</taxon>
        <taxon>Hypocreomycetidae</taxon>
        <taxon>Glomerellales</taxon>
        <taxon>Glomerellaceae</taxon>
        <taxon>Colletotrichum</taxon>
        <taxon>Colletotrichum gloeosporioides species complex</taxon>
    </lineage>
</organism>
<keyword evidence="2" id="KW-1133">Transmembrane helix</keyword>
<feature type="region of interest" description="Disordered" evidence="1">
    <location>
        <begin position="257"/>
        <end position="498"/>
    </location>
</feature>
<dbReference type="AlphaFoldDB" id="T0JUB8"/>
<keyword evidence="2" id="KW-0472">Membrane</keyword>
<evidence type="ECO:0000256" key="2">
    <source>
        <dbReference type="SAM" id="Phobius"/>
    </source>
</evidence>
<sequence length="653" mass="73075">MSTTTTQDPPRCKRGWLKWAKAQMHPKYAEVQDLDFQLRRVINAISWDKMHKRVHVKQEPPYMRLLVFLGNTQNNRMRPPSPVDCEAVRIMNGGEFPDIISSLLRNAGWEPSLCTDPYLIAIERILRPPPPPPPEKEKEDLAPKELIPWMEWAKCQKNPAFDDAPERAELEDNLEAVRWNVKTPKCYKLQQPFIFLMGRWGPDGERGPDDVPSVIDLEATRILNNGKLPQELCEWLANAGWDAEKCCNPKLSIAEKKLSTDPPTTTQHLEPATPRPVDGGQEAANTHPDTPEGDEEITPASPEVAEKVDRPQTPAPPQLSGFVSSSNHQFDPDDCPRLEMLWRSTPAPSTEDREGEMPPPKMTASKRNSADDHGESDQQPKRQRTSMLPGDTFGVSGSFTPGGRSNYQTFPSSTTHPRGVTSPRQNFFDTSSAPQNTNTRASSLNNPARPPPPTPFPSANFARATVTPSADQALPGTRTSQPTTIPSTPMRSQTPASDQSFPAIFHDMMSKMADMSAAVTAQVQLRDEEHHHHRDRLRRAFLAVEHASREVRRAGNAFDIARRDLDMALEQQNVTIAALKTLLDTDGVEAQPVHLDEPGVPLRERESCLPQLFGTLSNFSMFMVLHVAHTFILLGFFLTQGGLSFFKYLRKVR</sequence>
<evidence type="ECO:0000313" key="4">
    <source>
        <dbReference type="Proteomes" id="UP000015530"/>
    </source>
</evidence>
<dbReference type="HOGENOM" id="CLU_497827_0_0_1"/>
<dbReference type="OrthoDB" id="4826402at2759"/>
<feature type="compositionally biased region" description="Polar residues" evidence="1">
    <location>
        <begin position="395"/>
        <end position="440"/>
    </location>
</feature>
<dbReference type="EMBL" id="AMYD01004078">
    <property type="protein sequence ID" value="EQB44158.1"/>
    <property type="molecule type" value="Genomic_DNA"/>
</dbReference>
<feature type="transmembrane region" description="Helical" evidence="2">
    <location>
        <begin position="619"/>
        <end position="646"/>
    </location>
</feature>
<comment type="caution">
    <text evidence="3">The sequence shown here is derived from an EMBL/GenBank/DDBJ whole genome shotgun (WGS) entry which is preliminary data.</text>
</comment>
<feature type="compositionally biased region" description="Basic and acidic residues" evidence="1">
    <location>
        <begin position="368"/>
        <end position="380"/>
    </location>
</feature>
<name>T0JUB8_COLGC</name>
<accession>T0JUB8</accession>
<evidence type="ECO:0000313" key="3">
    <source>
        <dbReference type="EMBL" id="EQB44158.1"/>
    </source>
</evidence>
<keyword evidence="2" id="KW-0812">Transmembrane</keyword>
<evidence type="ECO:0000256" key="1">
    <source>
        <dbReference type="SAM" id="MobiDB-lite"/>
    </source>
</evidence>
<dbReference type="Proteomes" id="UP000015530">
    <property type="component" value="Unassembled WGS sequence"/>
</dbReference>
<proteinExistence type="predicted"/>
<gene>
    <name evidence="3" type="ORF">CGLO_17122</name>
</gene>
<protein>
    <submittedName>
        <fullName evidence="3">Uncharacterized protein</fullName>
    </submittedName>
</protein>
<feature type="compositionally biased region" description="Polar residues" evidence="1">
    <location>
        <begin position="477"/>
        <end position="498"/>
    </location>
</feature>
<reference evidence="4" key="1">
    <citation type="journal article" date="2013" name="Mol. Plant Microbe Interact.">
        <title>Global aspects of pacC regulation of pathogenicity genes in Colletotrichum gloeosporioides as revealed by transcriptome analysis.</title>
        <authorList>
            <person name="Alkan N."/>
            <person name="Meng X."/>
            <person name="Friedlander G."/>
            <person name="Reuveni E."/>
            <person name="Sukno S."/>
            <person name="Sherman A."/>
            <person name="Thon M."/>
            <person name="Fluhr R."/>
            <person name="Prusky D."/>
        </authorList>
    </citation>
    <scope>NUCLEOTIDE SEQUENCE [LARGE SCALE GENOMIC DNA]</scope>
    <source>
        <strain evidence="4">Cg-14</strain>
    </source>
</reference>